<evidence type="ECO:0000313" key="7">
    <source>
        <dbReference type="Proteomes" id="UP000274786"/>
    </source>
</evidence>
<dbReference type="InterPro" id="IPR015421">
    <property type="entry name" value="PyrdxlP-dep_Trfase_major"/>
</dbReference>
<keyword evidence="3 6" id="KW-0808">Transferase</keyword>
<dbReference type="CDD" id="cd00609">
    <property type="entry name" value="AAT_like"/>
    <property type="match status" value="1"/>
</dbReference>
<evidence type="ECO:0000256" key="3">
    <source>
        <dbReference type="ARBA" id="ARBA00022679"/>
    </source>
</evidence>
<evidence type="ECO:0000313" key="6">
    <source>
        <dbReference type="EMBL" id="RLK56085.1"/>
    </source>
</evidence>
<dbReference type="PANTHER" id="PTHR43643">
    <property type="entry name" value="HISTIDINOL-PHOSPHATE AMINOTRANSFERASE 2"/>
    <property type="match status" value="1"/>
</dbReference>
<comment type="caution">
    <text evidence="6">The sequence shown here is derived from an EMBL/GenBank/DDBJ whole genome shotgun (WGS) entry which is preliminary data.</text>
</comment>
<protein>
    <submittedName>
        <fullName evidence="6">Histidinol-phosphate aminotransferase</fullName>
    </submittedName>
</protein>
<dbReference type="InterPro" id="IPR015424">
    <property type="entry name" value="PyrdxlP-dep_Trfase"/>
</dbReference>
<feature type="domain" description="Aminotransferase class I/classII large" evidence="5">
    <location>
        <begin position="55"/>
        <end position="381"/>
    </location>
</feature>
<dbReference type="Pfam" id="PF00155">
    <property type="entry name" value="Aminotran_1_2"/>
    <property type="match status" value="1"/>
</dbReference>
<evidence type="ECO:0000259" key="5">
    <source>
        <dbReference type="Pfam" id="PF00155"/>
    </source>
</evidence>
<dbReference type="AlphaFoldDB" id="A0A498CQA7"/>
<evidence type="ECO:0000256" key="4">
    <source>
        <dbReference type="ARBA" id="ARBA00022898"/>
    </source>
</evidence>
<keyword evidence="2 6" id="KW-0032">Aminotransferase</keyword>
<evidence type="ECO:0000256" key="2">
    <source>
        <dbReference type="ARBA" id="ARBA00022576"/>
    </source>
</evidence>
<organism evidence="6 7">
    <name type="scientific">Stenotrophomonas rhizophila</name>
    <dbReference type="NCBI Taxonomy" id="216778"/>
    <lineage>
        <taxon>Bacteria</taxon>
        <taxon>Pseudomonadati</taxon>
        <taxon>Pseudomonadota</taxon>
        <taxon>Gammaproteobacteria</taxon>
        <taxon>Lysobacterales</taxon>
        <taxon>Lysobacteraceae</taxon>
        <taxon>Stenotrophomonas</taxon>
    </lineage>
</organism>
<sequence length="397" mass="41238">MTRSTIAGHLPADPQRRHWLRAGLTSAAAVALAPAAGSAAPAAPVAVTAAGRTTDLLRLDLNESSYGPSPRVGPAVQRALVEAPRYVSAAQLQALQSQIASLEGVAPEQVIVGEVLEALGQHLALSQGAGGFIYSVPGYGALVDAARPFGGRAVEVPLNARLENDLPALLAAIAPDTRALFVVNPHNPSGTLSPGAEFDRFVSAAQARTLVIVDEAYLDYREDAATLSAVRLLRQGQNVVVFRTLGKIHALAGLQVGYALVPAALAGALRQRGVGGAHAQNQLSLAAASAALADPAHVAQVRRSVAAERRHWQQVLSGLRLRSTEAAGNFVFVDTGHPHAAVAAGLLQQGVRIARVFARYDTWVRITVGTPAENRRAQQALRSVLVQLGTAQGGAAA</sequence>
<gene>
    <name evidence="6" type="ORF">BCL79_0459</name>
</gene>
<dbReference type="RefSeq" id="WP_121036980.1">
    <property type="nucleotide sequence ID" value="NZ_RCDC01000004.1"/>
</dbReference>
<dbReference type="GO" id="GO:0008483">
    <property type="term" value="F:transaminase activity"/>
    <property type="evidence" value="ECO:0007669"/>
    <property type="project" value="UniProtKB-KW"/>
</dbReference>
<proteinExistence type="inferred from homology"/>
<dbReference type="GO" id="GO:0030170">
    <property type="term" value="F:pyridoxal phosphate binding"/>
    <property type="evidence" value="ECO:0007669"/>
    <property type="project" value="InterPro"/>
</dbReference>
<dbReference type="Proteomes" id="UP000274786">
    <property type="component" value="Unassembled WGS sequence"/>
</dbReference>
<reference evidence="6 7" key="1">
    <citation type="submission" date="2018-10" db="EMBL/GenBank/DDBJ databases">
        <title>Comparative analysis of microorganisms from saline springs in Andes Mountain Range, Colombia.</title>
        <authorList>
            <person name="Rubin E."/>
        </authorList>
    </citation>
    <scope>NUCLEOTIDE SEQUENCE [LARGE SCALE GENOMIC DNA]</scope>
    <source>
        <strain evidence="6 7">USBA GBX 843</strain>
    </source>
</reference>
<comment type="similarity">
    <text evidence="1">Belongs to the class-II pyridoxal-phosphate-dependent aminotransferase family. Histidinol-phosphate aminotransferase subfamily.</text>
</comment>
<dbReference type="EMBL" id="RCDC01000004">
    <property type="protein sequence ID" value="RLK56085.1"/>
    <property type="molecule type" value="Genomic_DNA"/>
</dbReference>
<dbReference type="InterPro" id="IPR006311">
    <property type="entry name" value="TAT_signal"/>
</dbReference>
<name>A0A498CQA7_9GAMM</name>
<evidence type="ECO:0000256" key="1">
    <source>
        <dbReference type="ARBA" id="ARBA00007970"/>
    </source>
</evidence>
<accession>A0A498CQA7</accession>
<keyword evidence="4" id="KW-0663">Pyridoxal phosphate</keyword>
<dbReference type="Gene3D" id="3.90.1150.10">
    <property type="entry name" value="Aspartate Aminotransferase, domain 1"/>
    <property type="match status" value="1"/>
</dbReference>
<dbReference type="PANTHER" id="PTHR43643:SF3">
    <property type="entry name" value="HISTIDINOL-PHOSPHATE AMINOTRANSFERASE"/>
    <property type="match status" value="1"/>
</dbReference>
<dbReference type="OrthoDB" id="9813612at2"/>
<dbReference type="SUPFAM" id="SSF53383">
    <property type="entry name" value="PLP-dependent transferases"/>
    <property type="match status" value="1"/>
</dbReference>
<dbReference type="InterPro" id="IPR004839">
    <property type="entry name" value="Aminotransferase_I/II_large"/>
</dbReference>
<dbReference type="Gene3D" id="3.40.640.10">
    <property type="entry name" value="Type I PLP-dependent aspartate aminotransferase-like (Major domain)"/>
    <property type="match status" value="1"/>
</dbReference>
<dbReference type="InterPro" id="IPR015422">
    <property type="entry name" value="PyrdxlP-dep_Trfase_small"/>
</dbReference>
<dbReference type="PROSITE" id="PS51318">
    <property type="entry name" value="TAT"/>
    <property type="match status" value="1"/>
</dbReference>
<dbReference type="InterPro" id="IPR050106">
    <property type="entry name" value="HistidinolP_aminotransfase"/>
</dbReference>